<keyword evidence="4" id="KW-0274">FAD</keyword>
<dbReference type="InterPro" id="IPR012132">
    <property type="entry name" value="GMC_OxRdtase"/>
</dbReference>
<dbReference type="PROSITE" id="PS51257">
    <property type="entry name" value="PROKAR_LIPOPROTEIN"/>
    <property type="match status" value="1"/>
</dbReference>
<organism evidence="6">
    <name type="scientific">marine metagenome</name>
    <dbReference type="NCBI Taxonomy" id="408172"/>
    <lineage>
        <taxon>unclassified sequences</taxon>
        <taxon>metagenomes</taxon>
        <taxon>ecological metagenomes</taxon>
    </lineage>
</organism>
<dbReference type="SUPFAM" id="SSF54373">
    <property type="entry name" value="FAD-linked reductases, C-terminal domain"/>
    <property type="match status" value="1"/>
</dbReference>
<dbReference type="EMBL" id="UINC01001106">
    <property type="protein sequence ID" value="SUZ70969.1"/>
    <property type="molecule type" value="Genomic_DNA"/>
</dbReference>
<evidence type="ECO:0000256" key="3">
    <source>
        <dbReference type="ARBA" id="ARBA00022630"/>
    </source>
</evidence>
<dbReference type="Gene3D" id="3.30.560.10">
    <property type="entry name" value="Glucose Oxidase, domain 3"/>
    <property type="match status" value="1"/>
</dbReference>
<comment type="cofactor">
    <cofactor evidence="1">
        <name>FAD</name>
        <dbReference type="ChEBI" id="CHEBI:57692"/>
    </cofactor>
</comment>
<comment type="similarity">
    <text evidence="2">Belongs to the GMC oxidoreductase family.</text>
</comment>
<dbReference type="PIRSF" id="PIRSF000137">
    <property type="entry name" value="Alcohol_oxidase"/>
    <property type="match status" value="1"/>
</dbReference>
<keyword evidence="3" id="KW-0285">Flavoprotein</keyword>
<dbReference type="InterPro" id="IPR036188">
    <property type="entry name" value="FAD/NAD-bd_sf"/>
</dbReference>
<name>A0A381PY97_9ZZZZ</name>
<sequence length="521" mass="57820">MGVATKGSNATFDYIVVGAGTAGCVLANRLSHDPNCKVLLLEAGGKDDYFWIDIPVGYLYTIGNPRTDWCYQTEPDEGLNGRRIGYARGKGLGGCSSINAMIYMRGQRGDYDHWAELGNRGWGWDDVLPVFKRSERYQHGEDAWHGASGELRVEERRVNWEILDAWRDAAEACGIPKIAEFNRGDNFGNAYFQVNQRRGVRWSATKAFLRPAMNRSNLTVLTDANVRRVLFTEHRGEPRATGVNVKIGNHLETFITDGEILLSAGSIGSPQLLQLSGVGAPKLLKAHDLPVVRPLPGVGENLQDHLQIRTIFKVRNTATLNRRARTWLGKVGMGLEYLAFRSGPLTMPPSQLGAFAKSDPGRDSANIEWHVQPLSLDRFGEPLHRFDAITPSVCNLQPTSRGHVRIRSRDSEQYPAITLNYLATEEDCQVAVEGMRFTRRIMADEALARFQPMEWLPGSQITSDDEILDAARDLGTTIFHPVGTCAMGNNELAVVDDRLRVRGIHGLRVIDASVMPRITSG</sequence>
<dbReference type="Gene3D" id="3.50.50.60">
    <property type="entry name" value="FAD/NAD(P)-binding domain"/>
    <property type="match status" value="1"/>
</dbReference>
<dbReference type="PANTHER" id="PTHR11552">
    <property type="entry name" value="GLUCOSE-METHANOL-CHOLINE GMC OXIDOREDUCTASE"/>
    <property type="match status" value="1"/>
</dbReference>
<evidence type="ECO:0000256" key="4">
    <source>
        <dbReference type="ARBA" id="ARBA00022827"/>
    </source>
</evidence>
<proteinExistence type="inferred from homology"/>
<gene>
    <name evidence="6" type="ORF">METZ01_LOCUS23823</name>
</gene>
<dbReference type="AlphaFoldDB" id="A0A381PY97"/>
<dbReference type="Pfam" id="PF00732">
    <property type="entry name" value="GMC_oxred_N"/>
    <property type="match status" value="1"/>
</dbReference>
<dbReference type="GO" id="GO:0050660">
    <property type="term" value="F:flavin adenine dinucleotide binding"/>
    <property type="evidence" value="ECO:0007669"/>
    <property type="project" value="InterPro"/>
</dbReference>
<dbReference type="PROSITE" id="PS00624">
    <property type="entry name" value="GMC_OXRED_2"/>
    <property type="match status" value="1"/>
</dbReference>
<dbReference type="InterPro" id="IPR007867">
    <property type="entry name" value="GMC_OxRtase_C"/>
</dbReference>
<feature type="non-terminal residue" evidence="6">
    <location>
        <position position="1"/>
    </location>
</feature>
<dbReference type="Pfam" id="PF05199">
    <property type="entry name" value="GMC_oxred_C"/>
    <property type="match status" value="1"/>
</dbReference>
<dbReference type="InterPro" id="IPR000172">
    <property type="entry name" value="GMC_OxRdtase_N"/>
</dbReference>
<dbReference type="GO" id="GO:0016614">
    <property type="term" value="F:oxidoreductase activity, acting on CH-OH group of donors"/>
    <property type="evidence" value="ECO:0007669"/>
    <property type="project" value="InterPro"/>
</dbReference>
<evidence type="ECO:0000256" key="2">
    <source>
        <dbReference type="ARBA" id="ARBA00010790"/>
    </source>
</evidence>
<evidence type="ECO:0000313" key="6">
    <source>
        <dbReference type="EMBL" id="SUZ70969.1"/>
    </source>
</evidence>
<accession>A0A381PY97</accession>
<protein>
    <recommendedName>
        <fullName evidence="5">Glucose-methanol-choline oxidoreductase N-terminal domain-containing protein</fullName>
    </recommendedName>
</protein>
<dbReference type="SUPFAM" id="SSF51905">
    <property type="entry name" value="FAD/NAD(P)-binding domain"/>
    <property type="match status" value="1"/>
</dbReference>
<dbReference type="PANTHER" id="PTHR11552:SF147">
    <property type="entry name" value="CHOLINE DEHYDROGENASE, MITOCHONDRIAL"/>
    <property type="match status" value="1"/>
</dbReference>
<evidence type="ECO:0000256" key="1">
    <source>
        <dbReference type="ARBA" id="ARBA00001974"/>
    </source>
</evidence>
<feature type="domain" description="Glucose-methanol-choline oxidoreductase N-terminal" evidence="5">
    <location>
        <begin position="265"/>
        <end position="279"/>
    </location>
</feature>
<reference evidence="6" key="1">
    <citation type="submission" date="2018-05" db="EMBL/GenBank/DDBJ databases">
        <authorList>
            <person name="Lanie J.A."/>
            <person name="Ng W.-L."/>
            <person name="Kazmierczak K.M."/>
            <person name="Andrzejewski T.M."/>
            <person name="Davidsen T.M."/>
            <person name="Wayne K.J."/>
            <person name="Tettelin H."/>
            <person name="Glass J.I."/>
            <person name="Rusch D."/>
            <person name="Podicherti R."/>
            <person name="Tsui H.-C.T."/>
            <person name="Winkler M.E."/>
        </authorList>
    </citation>
    <scope>NUCLEOTIDE SEQUENCE</scope>
</reference>
<feature type="non-terminal residue" evidence="6">
    <location>
        <position position="521"/>
    </location>
</feature>
<evidence type="ECO:0000259" key="5">
    <source>
        <dbReference type="PROSITE" id="PS00624"/>
    </source>
</evidence>